<comment type="subcellular location">
    <subcellularLocation>
        <location evidence="1">Mitochondrion inner membrane</location>
        <topology evidence="1">Single-pass membrane protein</topology>
    </subcellularLocation>
</comment>
<dbReference type="InterPro" id="IPR027417">
    <property type="entry name" value="P-loop_NTPase"/>
</dbReference>
<feature type="domain" description="AAA+ ATPase" evidence="13">
    <location>
        <begin position="131"/>
        <end position="265"/>
    </location>
</feature>
<dbReference type="PANTHER" id="PTHR32198">
    <property type="entry name" value="MITOCHONDRIAL ESCAPE PROTEIN 2"/>
    <property type="match status" value="1"/>
</dbReference>
<feature type="domain" description="RRM" evidence="12">
    <location>
        <begin position="519"/>
        <end position="587"/>
    </location>
</feature>
<dbReference type="InterPro" id="IPR039627">
    <property type="entry name" value="Yme2_C"/>
</dbReference>
<dbReference type="Pfam" id="PF00004">
    <property type="entry name" value="AAA"/>
    <property type="match status" value="1"/>
</dbReference>
<name>A0A2P7YMJ5_9ASCO</name>
<dbReference type="VEuPathDB" id="FungiDB:C7M61_003600"/>
<evidence type="ECO:0000256" key="3">
    <source>
        <dbReference type="ARBA" id="ARBA00020222"/>
    </source>
</evidence>
<dbReference type="AlphaFoldDB" id="A0A2P7YMJ5"/>
<sequence length="1183" mass="134733">MNRFKLDLWGVKVDLKLLGDIFFLTGAGLSMYYMISHLLGDFDSSVKLKQAKKSGSNILKKIQATHPELKKITLNEHEKGLLNSLVTPDDITTGFDDVGGLESIIDELHESVILPLTEPELFEAHLSLVLLPKGVLFHGPPGCGKTMLAKAIAKESGAFFLLIRMSTLMDKWYGELNKIVDAIFSLANKLQPCIIFIDEIDSFLRDRQLTDHEVSALLKAEFMTLWDGLLLNGRIMVMGATNRMNDIDLAFMRRLPKRFAVGRPNKEQRKAILQKILKDATLDEEFDIDKVVEKTHGFSGSDLRELSREAALKSMKEYLKEKYKRGEKQNPEGKVRPLQTRDFVEILFARHASDVENLKLETSQNDLDISYETTGVIDFEKQHEVLIFFDNVYPRWLARLKFKSYLQPANWFKRGSEDHLKERLFKMVERGKKPLPDGTNAQQFVPLRRDGGAFVKFVVPPSSTPKDLTKLLEENIREYKKKNLNPVSSFLALFKPAPSAFQVKGTPWIEDLSRFPSPKLKVKFQGETLSEEELYLLFRRYGQIKDIFPATSSTPYATIVFKYTDSCIRAKNCVTGITYNDGQLALHLQYIPVERVNYIANAINNHQKIAIPLILAILATTAVLIFEPIREQFIQIRIKHRFTWDNHKDNMIVKAFYIPYKTLANWITDTTTFIDDSIGSITGDPNKELEEMPLMDLQANLFLQERSEKANDVKMWIHENANTFIIVKGPRGSGKREFVVDNALQDDHQFGKKMLELDCEQMIKARSDNAFLKNTASQLGYFPIFTWTNSISQFVDLGVQGLTGQKSGLSESKETQFKNMLLLTASAIRKVALSDFDAYKAELAKQRKAKHQDDDSKNYDIREDDYLQLHPKAKPVIIVENFLRKSESPNDFIYKLIAEWAAQLIQSNTAHVIFITLDASSSTHLTAALPNQVFKTVSLADATMQSAKQYVMSQLKDMEMQSLIEHCLAPIGGRMLDLQAFVRRVRSGEQAEDALRQMVTQAAEQITTFFLNVSKADTENNWSTDQIWALMRLLANKDLVTFDELTQSPLFGDSADTVSTLLVLEKNDLILLLRDKGIVSSIKTGRPLYKAAFKNLVEDKAVFKLYETRLIKSLIKLENAKISQLEDEISKIGEAVASDWLKDRLTFIEQKINASTQKIRLYEGQIKDVLNVGVEQKKRLFGF</sequence>
<dbReference type="EMBL" id="PYFQ01000009">
    <property type="protein sequence ID" value="PSK37173.1"/>
    <property type="molecule type" value="Genomic_DNA"/>
</dbReference>
<evidence type="ECO:0000256" key="2">
    <source>
        <dbReference type="ARBA" id="ARBA00010320"/>
    </source>
</evidence>
<dbReference type="SUPFAM" id="SSF52540">
    <property type="entry name" value="P-loop containing nucleoside triphosphate hydrolases"/>
    <property type="match status" value="1"/>
</dbReference>
<evidence type="ECO:0000256" key="6">
    <source>
        <dbReference type="ARBA" id="ARBA00022946"/>
    </source>
</evidence>
<proteinExistence type="inferred from homology"/>
<dbReference type="SUPFAM" id="SSF54928">
    <property type="entry name" value="RNA-binding domain, RBD"/>
    <property type="match status" value="1"/>
</dbReference>
<dbReference type="Gene3D" id="3.30.70.330">
    <property type="match status" value="1"/>
</dbReference>
<evidence type="ECO:0000313" key="15">
    <source>
        <dbReference type="Proteomes" id="UP000241107"/>
    </source>
</evidence>
<keyword evidence="5" id="KW-0999">Mitochondrion inner membrane</keyword>
<dbReference type="InterPro" id="IPR018850">
    <property type="entry name" value="Mt_escape_2_C"/>
</dbReference>
<dbReference type="InterPro" id="IPR003593">
    <property type="entry name" value="AAA+_ATPase"/>
</dbReference>
<evidence type="ECO:0000256" key="4">
    <source>
        <dbReference type="ARBA" id="ARBA00022692"/>
    </source>
</evidence>
<dbReference type="GO" id="GO:0005743">
    <property type="term" value="C:mitochondrial inner membrane"/>
    <property type="evidence" value="ECO:0007669"/>
    <property type="project" value="UniProtKB-SubCell"/>
</dbReference>
<dbReference type="Pfam" id="PF00076">
    <property type="entry name" value="RRM_1"/>
    <property type="match status" value="1"/>
</dbReference>
<evidence type="ECO:0000259" key="13">
    <source>
        <dbReference type="SMART" id="SM00382"/>
    </source>
</evidence>
<dbReference type="GeneID" id="36566988"/>
<evidence type="ECO:0000256" key="1">
    <source>
        <dbReference type="ARBA" id="ARBA00004434"/>
    </source>
</evidence>
<reference evidence="14 15" key="1">
    <citation type="submission" date="2018-03" db="EMBL/GenBank/DDBJ databases">
        <title>Candida pseudohaemulonii genome assembly and annotation.</title>
        <authorList>
            <person name="Munoz J.F."/>
            <person name="Gade L.G."/>
            <person name="Chow N.A."/>
            <person name="Litvintseva A.P."/>
            <person name="Loparev V.N."/>
            <person name="Cuomo C.A."/>
        </authorList>
    </citation>
    <scope>NUCLEOTIDE SEQUENCE [LARGE SCALE GENOMIC DNA]</scope>
    <source>
        <strain evidence="14 15">B12108</strain>
    </source>
</reference>
<comment type="similarity">
    <text evidence="2">Belongs to the YME2 family.</text>
</comment>
<dbReference type="SMART" id="SM00382">
    <property type="entry name" value="AAA"/>
    <property type="match status" value="1"/>
</dbReference>
<dbReference type="STRING" id="418784.A0A2P7YMJ5"/>
<gene>
    <name evidence="14" type="ORF">C7M61_003600</name>
</gene>
<dbReference type="PROSITE" id="PS00674">
    <property type="entry name" value="AAA"/>
    <property type="match status" value="1"/>
</dbReference>
<evidence type="ECO:0000256" key="8">
    <source>
        <dbReference type="ARBA" id="ARBA00023128"/>
    </source>
</evidence>
<comment type="function">
    <text evidence="10">Plays a role in maintaining the mitochondrial genome and in controlling the mtDNA escape. Involved in the regulation of mtDNA nucleotide structure and number. May have a dispensable role in early maturation of pre-rRNA.</text>
</comment>
<dbReference type="InterPro" id="IPR012677">
    <property type="entry name" value="Nucleotide-bd_a/b_plait_sf"/>
</dbReference>
<feature type="transmembrane region" description="Helical" evidence="11">
    <location>
        <begin position="21"/>
        <end position="40"/>
    </location>
</feature>
<dbReference type="InterPro" id="IPR035979">
    <property type="entry name" value="RBD_domain_sf"/>
</dbReference>
<dbReference type="SMART" id="SM00360">
    <property type="entry name" value="RRM"/>
    <property type="match status" value="1"/>
</dbReference>
<keyword evidence="6" id="KW-0809">Transit peptide</keyword>
<dbReference type="Pfam" id="PF17862">
    <property type="entry name" value="AAA_lid_3"/>
    <property type="match status" value="1"/>
</dbReference>
<evidence type="ECO:0000256" key="11">
    <source>
        <dbReference type="SAM" id="Phobius"/>
    </source>
</evidence>
<protein>
    <recommendedName>
        <fullName evidence="3">Mitochondrial escape protein 2</fullName>
    </recommendedName>
</protein>
<evidence type="ECO:0000259" key="12">
    <source>
        <dbReference type="SMART" id="SM00360"/>
    </source>
</evidence>
<dbReference type="Gene3D" id="3.40.50.300">
    <property type="entry name" value="P-loop containing nucleotide triphosphate hydrolases"/>
    <property type="match status" value="1"/>
</dbReference>
<evidence type="ECO:0000256" key="5">
    <source>
        <dbReference type="ARBA" id="ARBA00022792"/>
    </source>
</evidence>
<dbReference type="InterPro" id="IPR000504">
    <property type="entry name" value="RRM_dom"/>
</dbReference>
<dbReference type="GO" id="GO:0016887">
    <property type="term" value="F:ATP hydrolysis activity"/>
    <property type="evidence" value="ECO:0007669"/>
    <property type="project" value="InterPro"/>
</dbReference>
<dbReference type="Proteomes" id="UP000241107">
    <property type="component" value="Unassembled WGS sequence"/>
</dbReference>
<dbReference type="InterPro" id="IPR041569">
    <property type="entry name" value="AAA_lid_3"/>
</dbReference>
<dbReference type="OrthoDB" id="10267654at2759"/>
<evidence type="ECO:0000256" key="7">
    <source>
        <dbReference type="ARBA" id="ARBA00022989"/>
    </source>
</evidence>
<dbReference type="GO" id="GO:0005524">
    <property type="term" value="F:ATP binding"/>
    <property type="evidence" value="ECO:0007669"/>
    <property type="project" value="InterPro"/>
</dbReference>
<dbReference type="InterPro" id="IPR003960">
    <property type="entry name" value="ATPase_AAA_CS"/>
</dbReference>
<keyword evidence="8" id="KW-0496">Mitochondrion</keyword>
<evidence type="ECO:0000256" key="10">
    <source>
        <dbReference type="ARBA" id="ARBA00025276"/>
    </source>
</evidence>
<organism evidence="14 15">
    <name type="scientific">Candidozyma pseudohaemuli</name>
    <dbReference type="NCBI Taxonomy" id="418784"/>
    <lineage>
        <taxon>Eukaryota</taxon>
        <taxon>Fungi</taxon>
        <taxon>Dikarya</taxon>
        <taxon>Ascomycota</taxon>
        <taxon>Saccharomycotina</taxon>
        <taxon>Pichiomycetes</taxon>
        <taxon>Metschnikowiaceae</taxon>
        <taxon>Candidozyma</taxon>
    </lineage>
</organism>
<evidence type="ECO:0000256" key="9">
    <source>
        <dbReference type="ARBA" id="ARBA00023136"/>
    </source>
</evidence>
<keyword evidence="7 11" id="KW-1133">Transmembrane helix</keyword>
<dbReference type="RefSeq" id="XP_024713024.1">
    <property type="nucleotide sequence ID" value="XM_024858937.1"/>
</dbReference>
<keyword evidence="9 11" id="KW-0472">Membrane</keyword>
<dbReference type="Gene3D" id="1.10.8.60">
    <property type="match status" value="1"/>
</dbReference>
<evidence type="ECO:0000313" key="14">
    <source>
        <dbReference type="EMBL" id="PSK37173.1"/>
    </source>
</evidence>
<dbReference type="PANTHER" id="PTHR32198:SF2">
    <property type="entry name" value="MITOCHONDRIAL ESCAPE PROTEIN 2"/>
    <property type="match status" value="1"/>
</dbReference>
<accession>A0A2P7YMJ5</accession>
<dbReference type="Pfam" id="PF10443">
    <property type="entry name" value="RNA12"/>
    <property type="match status" value="1"/>
</dbReference>
<keyword evidence="4 11" id="KW-0812">Transmembrane</keyword>
<dbReference type="InterPro" id="IPR003959">
    <property type="entry name" value="ATPase_AAA_core"/>
</dbReference>
<keyword evidence="15" id="KW-1185">Reference proteome</keyword>
<comment type="caution">
    <text evidence="14">The sequence shown here is derived from an EMBL/GenBank/DDBJ whole genome shotgun (WGS) entry which is preliminary data.</text>
</comment>
<dbReference type="GO" id="GO:0003723">
    <property type="term" value="F:RNA binding"/>
    <property type="evidence" value="ECO:0007669"/>
    <property type="project" value="InterPro"/>
</dbReference>